<sequence>MSTNTSDVFSQAIERLPGLRSARGAIIPELERARATIQTLQTAPQTRVVLAQTQHLMEGIEQIPQTSYTFYRLFLRNGDRDNYQAPYFLKRARLAAAAVRLFLGQTELKDSVQDYLWSICEESNWVLPAHETYIIDLFSAETGYVLAETLLMLGETLDAEVRHRVREEIERRVFDPYLRYHHLHKWYKEHHNWNGVCNSSIAATFLLLESETERLEQALKIALIGLQAFLETAFEEDGSSTEGVAYWHYGLINFVALAEMLRARSNGAIDLLAGEKMRRIAAYPARMQLSGSWFASFSDCNETVEFHPGILMRLAERTGERSLFNLLARPAEPESDWRLTMMLRDILWWNGSQPGANTPTDARLPDAGVVRLVTQMGQGTPVVVALKAGHNAENHNQNDVGSFIVHVEGENLLTDPGRGLYSRAYFGPQRYENIFTNSYGHSLPRIGRHLQEAGREFAGTLLEVAPEQDGYKQAAVEFARAYLCADLVRAERRLLLASDVWLHDRFVFLETPHEVEEAFVTWCDCLVDGATALIQGQHRDLRLIIEQPQGVSFALERLEEQCRANKKPGVLKRLTVILPLALDVEVRIRMEVLEKGECR</sequence>
<dbReference type="EMBL" id="BNJK01000001">
    <property type="protein sequence ID" value="GHO97111.1"/>
    <property type="molecule type" value="Genomic_DNA"/>
</dbReference>
<dbReference type="AlphaFoldDB" id="A0A8J3IVV3"/>
<reference evidence="1" key="1">
    <citation type="submission" date="2020-10" db="EMBL/GenBank/DDBJ databases">
        <title>Taxonomic study of unclassified bacteria belonging to the class Ktedonobacteria.</title>
        <authorList>
            <person name="Yabe S."/>
            <person name="Wang C.M."/>
            <person name="Zheng Y."/>
            <person name="Sakai Y."/>
            <person name="Cavaletti L."/>
            <person name="Monciardini P."/>
            <person name="Donadio S."/>
        </authorList>
    </citation>
    <scope>NUCLEOTIDE SEQUENCE</scope>
    <source>
        <strain evidence="1">ID150040</strain>
    </source>
</reference>
<proteinExistence type="predicted"/>
<evidence type="ECO:0008006" key="3">
    <source>
        <dbReference type="Google" id="ProtNLM"/>
    </source>
</evidence>
<name>A0A8J3IVV3_9CHLR</name>
<comment type="caution">
    <text evidence="1">The sequence shown here is derived from an EMBL/GenBank/DDBJ whole genome shotgun (WGS) entry which is preliminary data.</text>
</comment>
<evidence type="ECO:0000313" key="1">
    <source>
        <dbReference type="EMBL" id="GHO97111.1"/>
    </source>
</evidence>
<organism evidence="1 2">
    <name type="scientific">Reticulibacter mediterranei</name>
    <dbReference type="NCBI Taxonomy" id="2778369"/>
    <lineage>
        <taxon>Bacteria</taxon>
        <taxon>Bacillati</taxon>
        <taxon>Chloroflexota</taxon>
        <taxon>Ktedonobacteria</taxon>
        <taxon>Ktedonobacterales</taxon>
        <taxon>Reticulibacteraceae</taxon>
        <taxon>Reticulibacter</taxon>
    </lineage>
</organism>
<dbReference type="Gene3D" id="2.70.98.70">
    <property type="match status" value="1"/>
</dbReference>
<dbReference type="PANTHER" id="PTHR39210:SF1">
    <property type="entry name" value="HEPARIN-SULFATE LYASE"/>
    <property type="match status" value="1"/>
</dbReference>
<keyword evidence="2" id="KW-1185">Reference proteome</keyword>
<evidence type="ECO:0000313" key="2">
    <source>
        <dbReference type="Proteomes" id="UP000597444"/>
    </source>
</evidence>
<dbReference type="RefSeq" id="WP_220207696.1">
    <property type="nucleotide sequence ID" value="NZ_BNJK01000001.1"/>
</dbReference>
<dbReference type="Gene3D" id="1.50.10.100">
    <property type="entry name" value="Chondroitin AC/alginate lyase"/>
    <property type="match status" value="1"/>
</dbReference>
<dbReference type="PANTHER" id="PTHR39210">
    <property type="entry name" value="HEPARIN-SULFATE LYASE"/>
    <property type="match status" value="1"/>
</dbReference>
<dbReference type="SUPFAM" id="SSF48230">
    <property type="entry name" value="Chondroitin AC/alginate lyase"/>
    <property type="match status" value="1"/>
</dbReference>
<dbReference type="InterPro" id="IPR008929">
    <property type="entry name" value="Chondroitin_lyas"/>
</dbReference>
<accession>A0A8J3IVV3</accession>
<protein>
    <recommendedName>
        <fullName evidence="3">Heparinase</fullName>
    </recommendedName>
</protein>
<dbReference type="Proteomes" id="UP000597444">
    <property type="component" value="Unassembled WGS sequence"/>
</dbReference>
<gene>
    <name evidence="1" type="ORF">KSF_071590</name>
</gene>